<keyword evidence="1" id="KW-0812">Transmembrane</keyword>
<dbReference type="PANTHER" id="PTHR24177">
    <property type="entry name" value="CASKIN"/>
    <property type="match status" value="1"/>
</dbReference>
<reference evidence="3 4" key="1">
    <citation type="journal article" date="2018" name="Proc. Natl. Acad. Sci. U.S.A.">
        <title>Draft genome sequence of Camellia sinensis var. sinensis provides insights into the evolution of the tea genome and tea quality.</title>
        <authorList>
            <person name="Wei C."/>
            <person name="Yang H."/>
            <person name="Wang S."/>
            <person name="Zhao J."/>
            <person name="Liu C."/>
            <person name="Gao L."/>
            <person name="Xia E."/>
            <person name="Lu Y."/>
            <person name="Tai Y."/>
            <person name="She G."/>
            <person name="Sun J."/>
            <person name="Cao H."/>
            <person name="Tong W."/>
            <person name="Gao Q."/>
            <person name="Li Y."/>
            <person name="Deng W."/>
            <person name="Jiang X."/>
            <person name="Wang W."/>
            <person name="Chen Q."/>
            <person name="Zhang S."/>
            <person name="Li H."/>
            <person name="Wu J."/>
            <person name="Wang P."/>
            <person name="Li P."/>
            <person name="Shi C."/>
            <person name="Zheng F."/>
            <person name="Jian J."/>
            <person name="Huang B."/>
            <person name="Shan D."/>
            <person name="Shi M."/>
            <person name="Fang C."/>
            <person name="Yue Y."/>
            <person name="Li F."/>
            <person name="Li D."/>
            <person name="Wei S."/>
            <person name="Han B."/>
            <person name="Jiang C."/>
            <person name="Yin Y."/>
            <person name="Xia T."/>
            <person name="Zhang Z."/>
            <person name="Bennetzen J.L."/>
            <person name="Zhao S."/>
            <person name="Wan X."/>
        </authorList>
    </citation>
    <scope>NUCLEOTIDE SEQUENCE [LARGE SCALE GENOMIC DNA]</scope>
    <source>
        <strain evidence="4">cv. Shuchazao</strain>
        <tissue evidence="3">Leaf</tissue>
    </source>
</reference>
<feature type="transmembrane region" description="Helical" evidence="1">
    <location>
        <begin position="239"/>
        <end position="261"/>
    </location>
</feature>
<accession>A0A4S4E4F1</accession>
<dbReference type="PANTHER" id="PTHR24177:SF292">
    <property type="entry name" value="ANKYRIN REPEAT FAMILY PROTEIN-RELATED"/>
    <property type="match status" value="1"/>
</dbReference>
<evidence type="ECO:0000259" key="2">
    <source>
        <dbReference type="Pfam" id="PF13962"/>
    </source>
</evidence>
<gene>
    <name evidence="3" type="ORF">TEA_002103</name>
</gene>
<feature type="transmembrane region" description="Helical" evidence="1">
    <location>
        <begin position="281"/>
        <end position="307"/>
    </location>
</feature>
<organism evidence="3 4">
    <name type="scientific">Camellia sinensis var. sinensis</name>
    <name type="common">China tea</name>
    <dbReference type="NCBI Taxonomy" id="542762"/>
    <lineage>
        <taxon>Eukaryota</taxon>
        <taxon>Viridiplantae</taxon>
        <taxon>Streptophyta</taxon>
        <taxon>Embryophyta</taxon>
        <taxon>Tracheophyta</taxon>
        <taxon>Spermatophyta</taxon>
        <taxon>Magnoliopsida</taxon>
        <taxon>eudicotyledons</taxon>
        <taxon>Gunneridae</taxon>
        <taxon>Pentapetalae</taxon>
        <taxon>asterids</taxon>
        <taxon>Ericales</taxon>
        <taxon>Theaceae</taxon>
        <taxon>Camellia</taxon>
    </lineage>
</organism>
<keyword evidence="1" id="KW-1133">Transmembrane helix</keyword>
<dbReference type="InterPro" id="IPR036770">
    <property type="entry name" value="Ankyrin_rpt-contain_sf"/>
</dbReference>
<dbReference type="STRING" id="542762.A0A4S4E4F1"/>
<keyword evidence="4" id="KW-1185">Reference proteome</keyword>
<feature type="transmembrane region" description="Helical" evidence="1">
    <location>
        <begin position="313"/>
        <end position="333"/>
    </location>
</feature>
<dbReference type="SUPFAM" id="SSF48403">
    <property type="entry name" value="Ankyrin repeat"/>
    <property type="match status" value="1"/>
</dbReference>
<protein>
    <recommendedName>
        <fullName evidence="2">PGG domain-containing protein</fullName>
    </recommendedName>
</protein>
<dbReference type="EMBL" id="SDRB02007672">
    <property type="protein sequence ID" value="THG10820.1"/>
    <property type="molecule type" value="Genomic_DNA"/>
</dbReference>
<evidence type="ECO:0000256" key="1">
    <source>
        <dbReference type="SAM" id="Phobius"/>
    </source>
</evidence>
<proteinExistence type="predicted"/>
<feature type="transmembrane region" description="Helical" evidence="1">
    <location>
        <begin position="200"/>
        <end position="219"/>
    </location>
</feature>
<dbReference type="InterPro" id="IPR026961">
    <property type="entry name" value="PGG_dom"/>
</dbReference>
<dbReference type="Gene3D" id="1.25.40.20">
    <property type="entry name" value="Ankyrin repeat-containing domain"/>
    <property type="match status" value="1"/>
</dbReference>
<dbReference type="AlphaFoldDB" id="A0A4S4E4F1"/>
<name>A0A4S4E4F1_CAMSN</name>
<feature type="domain" description="PGG" evidence="2">
    <location>
        <begin position="194"/>
        <end position="306"/>
    </location>
</feature>
<comment type="caution">
    <text evidence="3">The sequence shown here is derived from an EMBL/GenBank/DDBJ whole genome shotgun (WGS) entry which is preliminary data.</text>
</comment>
<keyword evidence="1" id="KW-0472">Membrane</keyword>
<dbReference type="GO" id="GO:0016020">
    <property type="term" value="C:membrane"/>
    <property type="evidence" value="ECO:0007669"/>
    <property type="project" value="TreeGrafter"/>
</dbReference>
<dbReference type="Proteomes" id="UP000306102">
    <property type="component" value="Unassembled WGS sequence"/>
</dbReference>
<dbReference type="Pfam" id="PF13962">
    <property type="entry name" value="PGG"/>
    <property type="match status" value="1"/>
</dbReference>
<evidence type="ECO:0000313" key="3">
    <source>
        <dbReference type="EMBL" id="THG10820.1"/>
    </source>
</evidence>
<sequence>MIMTILLRRRKHIKEENIAEKKRLHDQALKLVEFLCDEIANSNHSTAKKIFQLALFQATSHGIVEIVEHILRSYPNAIYLKNDNEQSIFHLAIECRHEKVFNLIHQVGEFKTIFLTQPDKLKNNALHLAGKLAPQQQLCLKAGPVLQMQRELQWFKGVEKLVVPRNKEEKNSEKYTPVEVFTDTHRELVKGGENWMRGTATSCSLVATLIATVVFAAAITVPGGNDSSGHPIFYKKSIFLLFFICDALALFSSITSVLFFLSILSSHYGEEDFLVSLPRRLIFGLVTLFLSILSTMIAFGAIVYLVFGESFKEWIVIPIVVLTCIPVVLFLILEYNLLLEMYNSTYHNIFLNQSDEPLSSTRTISSPREFCCVKWYQSKVFPSLMSFIERGSTSSIDDDRRERSNRIRVKGLARGQPVSHNVNRNRAMGFAQGQPINHNVLRRSSCSDPDFDPSFMFCHFD</sequence>
<evidence type="ECO:0000313" key="4">
    <source>
        <dbReference type="Proteomes" id="UP000306102"/>
    </source>
</evidence>